<dbReference type="Proteomes" id="UP001189624">
    <property type="component" value="Chromosome 2"/>
</dbReference>
<dbReference type="AlphaFoldDB" id="A0AA86SLH3"/>
<name>A0AA86SLH3_9FABA</name>
<feature type="non-terminal residue" evidence="1">
    <location>
        <position position="1"/>
    </location>
</feature>
<protein>
    <submittedName>
        <fullName evidence="1">Uncharacterized protein</fullName>
    </submittedName>
</protein>
<evidence type="ECO:0000313" key="2">
    <source>
        <dbReference type="Proteomes" id="UP001189624"/>
    </source>
</evidence>
<proteinExistence type="predicted"/>
<gene>
    <name evidence="1" type="ORF">AYBTSS11_LOCUS6261</name>
</gene>
<reference evidence="1" key="1">
    <citation type="submission" date="2023-10" db="EMBL/GenBank/DDBJ databases">
        <authorList>
            <person name="Domelevo Entfellner J.-B."/>
        </authorList>
    </citation>
    <scope>NUCLEOTIDE SEQUENCE</scope>
</reference>
<sequence>FMTHRLMDESGRKKTNKPERQIIQTLKLKEINIISSVVYLEMFLLKWVSIYHSSVKNGCKWDAIITHV</sequence>
<accession>A0AA86SLH3</accession>
<evidence type="ECO:0000313" key="1">
    <source>
        <dbReference type="EMBL" id="CAJ1933283.1"/>
    </source>
</evidence>
<dbReference type="EMBL" id="OY731399">
    <property type="protein sequence ID" value="CAJ1933283.1"/>
    <property type="molecule type" value="Genomic_DNA"/>
</dbReference>
<dbReference type="Gramene" id="rna-AYBTSS11_LOCUS6261">
    <property type="protein sequence ID" value="CAJ1933283.1"/>
    <property type="gene ID" value="gene-AYBTSS11_LOCUS6261"/>
</dbReference>
<organism evidence="1 2">
    <name type="scientific">Sphenostylis stenocarpa</name>
    <dbReference type="NCBI Taxonomy" id="92480"/>
    <lineage>
        <taxon>Eukaryota</taxon>
        <taxon>Viridiplantae</taxon>
        <taxon>Streptophyta</taxon>
        <taxon>Embryophyta</taxon>
        <taxon>Tracheophyta</taxon>
        <taxon>Spermatophyta</taxon>
        <taxon>Magnoliopsida</taxon>
        <taxon>eudicotyledons</taxon>
        <taxon>Gunneridae</taxon>
        <taxon>Pentapetalae</taxon>
        <taxon>rosids</taxon>
        <taxon>fabids</taxon>
        <taxon>Fabales</taxon>
        <taxon>Fabaceae</taxon>
        <taxon>Papilionoideae</taxon>
        <taxon>50 kb inversion clade</taxon>
        <taxon>NPAAA clade</taxon>
        <taxon>indigoferoid/millettioid clade</taxon>
        <taxon>Phaseoleae</taxon>
        <taxon>Sphenostylis</taxon>
    </lineage>
</organism>
<keyword evidence="2" id="KW-1185">Reference proteome</keyword>